<dbReference type="Pfam" id="PF01926">
    <property type="entry name" value="MMR_HSR1"/>
    <property type="match status" value="1"/>
</dbReference>
<proteinExistence type="inferred from homology"/>
<name>A0ABW4RJL0_9BACL</name>
<accession>A0ABW4RJL0</accession>
<evidence type="ECO:0000256" key="7">
    <source>
        <dbReference type="ARBA" id="ARBA00023134"/>
    </source>
</evidence>
<dbReference type="CDD" id="cd01876">
    <property type="entry name" value="YihA_EngB"/>
    <property type="match status" value="1"/>
</dbReference>
<evidence type="ECO:0000256" key="3">
    <source>
        <dbReference type="ARBA" id="ARBA00022618"/>
    </source>
</evidence>
<dbReference type="InterPro" id="IPR019987">
    <property type="entry name" value="GTP-bd_ribosome_bio_YsxC"/>
</dbReference>
<evidence type="ECO:0000256" key="10">
    <source>
        <dbReference type="HAMAP-Rule" id="MF_00321"/>
    </source>
</evidence>
<evidence type="ECO:0000256" key="5">
    <source>
        <dbReference type="ARBA" id="ARBA00022741"/>
    </source>
</evidence>
<dbReference type="HAMAP" id="MF_00321">
    <property type="entry name" value="GTPase_EngB"/>
    <property type="match status" value="1"/>
</dbReference>
<keyword evidence="8 10" id="KW-0717">Septation</keyword>
<dbReference type="PANTHER" id="PTHR11649">
    <property type="entry name" value="MSS1/TRME-RELATED GTP-BINDING PROTEIN"/>
    <property type="match status" value="1"/>
</dbReference>
<keyword evidence="9 10" id="KW-0131">Cell cycle</keyword>
<evidence type="ECO:0000256" key="8">
    <source>
        <dbReference type="ARBA" id="ARBA00023210"/>
    </source>
</evidence>
<comment type="caution">
    <text evidence="13">The sequence shown here is derived from an EMBL/GenBank/DDBJ whole genome shotgun (WGS) entry which is preliminary data.</text>
</comment>
<evidence type="ECO:0000256" key="9">
    <source>
        <dbReference type="ARBA" id="ARBA00023306"/>
    </source>
</evidence>
<dbReference type="PANTHER" id="PTHR11649:SF13">
    <property type="entry name" value="ENGB-TYPE G DOMAIN-CONTAINING PROTEIN"/>
    <property type="match status" value="1"/>
</dbReference>
<keyword evidence="3 10" id="KW-0132">Cell division</keyword>
<dbReference type="PROSITE" id="PS51706">
    <property type="entry name" value="G_ENGB"/>
    <property type="match status" value="1"/>
</dbReference>
<feature type="compositionally biased region" description="Basic and acidic residues" evidence="11">
    <location>
        <begin position="229"/>
        <end position="238"/>
    </location>
</feature>
<comment type="function">
    <text evidence="10">Necessary for normal cell division and for the maintenance of normal septation.</text>
</comment>
<keyword evidence="5 10" id="KW-0547">Nucleotide-binding</keyword>
<feature type="compositionally biased region" description="Acidic residues" evidence="11">
    <location>
        <begin position="196"/>
        <end position="215"/>
    </location>
</feature>
<keyword evidence="7 10" id="KW-0342">GTP-binding</keyword>
<gene>
    <name evidence="13" type="primary">yihA</name>
    <name evidence="10" type="synonym">engB</name>
    <name evidence="13" type="ORF">ACFSC9_12900</name>
</gene>
<evidence type="ECO:0000256" key="1">
    <source>
        <dbReference type="ARBA" id="ARBA00001946"/>
    </source>
</evidence>
<feature type="domain" description="EngB-type G" evidence="12">
    <location>
        <begin position="22"/>
        <end position="195"/>
    </location>
</feature>
<dbReference type="SUPFAM" id="SSF52540">
    <property type="entry name" value="P-loop containing nucleoside triphosphate hydrolases"/>
    <property type="match status" value="1"/>
</dbReference>
<keyword evidence="6" id="KW-0460">Magnesium</keyword>
<keyword evidence="14" id="KW-1185">Reference proteome</keyword>
<evidence type="ECO:0000313" key="13">
    <source>
        <dbReference type="EMBL" id="MFD1886420.1"/>
    </source>
</evidence>
<evidence type="ECO:0000256" key="6">
    <source>
        <dbReference type="ARBA" id="ARBA00022842"/>
    </source>
</evidence>
<feature type="region of interest" description="Disordered" evidence="11">
    <location>
        <begin position="193"/>
        <end position="238"/>
    </location>
</feature>
<dbReference type="InterPro" id="IPR030393">
    <property type="entry name" value="G_ENGB_dom"/>
</dbReference>
<evidence type="ECO:0000256" key="4">
    <source>
        <dbReference type="ARBA" id="ARBA00022723"/>
    </source>
</evidence>
<comment type="cofactor">
    <cofactor evidence="1">
        <name>Mg(2+)</name>
        <dbReference type="ChEBI" id="CHEBI:18420"/>
    </cofactor>
</comment>
<organism evidence="13 14">
    <name type="scientific">Paenibacillus wenxiniae</name>
    <dbReference type="NCBI Taxonomy" id="1636843"/>
    <lineage>
        <taxon>Bacteria</taxon>
        <taxon>Bacillati</taxon>
        <taxon>Bacillota</taxon>
        <taxon>Bacilli</taxon>
        <taxon>Bacillales</taxon>
        <taxon>Paenibacillaceae</taxon>
        <taxon>Paenibacillus</taxon>
    </lineage>
</organism>
<comment type="similarity">
    <text evidence="2 10">Belongs to the TRAFAC class TrmE-Era-EngA-EngB-Septin-like GTPase superfamily. EngB GTPase family.</text>
</comment>
<dbReference type="Proteomes" id="UP001597233">
    <property type="component" value="Unassembled WGS sequence"/>
</dbReference>
<protein>
    <recommendedName>
        <fullName evidence="10">Probable GTP-binding protein EngB</fullName>
    </recommendedName>
</protein>
<dbReference type="Gene3D" id="3.40.50.300">
    <property type="entry name" value="P-loop containing nucleotide triphosphate hydrolases"/>
    <property type="match status" value="1"/>
</dbReference>
<reference evidence="14" key="1">
    <citation type="journal article" date="2019" name="Int. J. Syst. Evol. Microbiol.">
        <title>The Global Catalogue of Microorganisms (GCM) 10K type strain sequencing project: providing services to taxonomists for standard genome sequencing and annotation.</title>
        <authorList>
            <consortium name="The Broad Institute Genomics Platform"/>
            <consortium name="The Broad Institute Genome Sequencing Center for Infectious Disease"/>
            <person name="Wu L."/>
            <person name="Ma J."/>
        </authorList>
    </citation>
    <scope>NUCLEOTIDE SEQUENCE [LARGE SCALE GENOMIC DNA]</scope>
    <source>
        <strain evidence="14">CCUG 54950</strain>
    </source>
</reference>
<sequence>MKVNQAEFIISAVKPDQYPEDGLPEIALAGRSNVGKSSLTNRMINRKNLARTSATPGKTQHLNYYKINEMMYFVDFPGYGYAKVSKTQREAWGKMIERYLLEREPLKLVLLIIDLRHEPSKDDILMYDWLKHYDCNICVVATKADKIARSKWAKHVKIVKQALGFVPEDDFVMFSSETGLGKDELWAVIERHAFSNDEEEDEDEDEQDAQSDEEVVEGKEITDSEDELNDKADKPADQ</sequence>
<evidence type="ECO:0000313" key="14">
    <source>
        <dbReference type="Proteomes" id="UP001597233"/>
    </source>
</evidence>
<dbReference type="InterPro" id="IPR006073">
    <property type="entry name" value="GTP-bd"/>
</dbReference>
<evidence type="ECO:0000256" key="11">
    <source>
        <dbReference type="SAM" id="MobiDB-lite"/>
    </source>
</evidence>
<dbReference type="EMBL" id="JBHUEH010000016">
    <property type="protein sequence ID" value="MFD1886420.1"/>
    <property type="molecule type" value="Genomic_DNA"/>
</dbReference>
<dbReference type="InterPro" id="IPR027417">
    <property type="entry name" value="P-loop_NTPase"/>
</dbReference>
<evidence type="ECO:0000259" key="12">
    <source>
        <dbReference type="PROSITE" id="PS51706"/>
    </source>
</evidence>
<dbReference type="RefSeq" id="WP_347325570.1">
    <property type="nucleotide sequence ID" value="NZ_JBCGUH010000006.1"/>
</dbReference>
<keyword evidence="4" id="KW-0479">Metal-binding</keyword>
<evidence type="ECO:0000256" key="2">
    <source>
        <dbReference type="ARBA" id="ARBA00009638"/>
    </source>
</evidence>
<dbReference type="NCBIfam" id="TIGR03598">
    <property type="entry name" value="GTPase_YsxC"/>
    <property type="match status" value="1"/>
</dbReference>